<dbReference type="AlphaFoldDB" id="A0A6G5AEW2"/>
<reference evidence="1" key="1">
    <citation type="submission" date="2020-03" db="EMBL/GenBank/DDBJ databases">
        <title>A transcriptome and proteome of the tick Rhipicephalus microplus shaped by the genetic composition of its hosts and developmental stage.</title>
        <authorList>
            <person name="Garcia G.R."/>
            <person name="Ribeiro J.M.C."/>
            <person name="Maruyama S.R."/>
            <person name="Gardinasse L.G."/>
            <person name="Nelson K."/>
            <person name="Ferreira B.R."/>
            <person name="Andrade T.G."/>
            <person name="Santos I.K.F.M."/>
        </authorList>
    </citation>
    <scope>NUCLEOTIDE SEQUENCE</scope>
    <source>
        <strain evidence="1">NSGR</strain>
        <tissue evidence="1">Salivary glands</tissue>
    </source>
</reference>
<accession>A0A6G5AEW2</accession>
<sequence length="118" mass="13251">MSAISCHATTALSVLSNKPFRWLLYKADDPHCHYDALIHDSNASRIDNTAENKLEVHSIWVSSHVFAASEPLIHMHSSRLILAIPIPLTLQVMLGNVIKKVIKNALCCLFLLHCTWHT</sequence>
<proteinExistence type="predicted"/>
<dbReference type="EMBL" id="GIKN01007268">
    <property type="protein sequence ID" value="NIE49541.1"/>
    <property type="molecule type" value="Transcribed_RNA"/>
</dbReference>
<organism evidence="1">
    <name type="scientific">Rhipicephalus microplus</name>
    <name type="common">Cattle tick</name>
    <name type="synonym">Boophilus microplus</name>
    <dbReference type="NCBI Taxonomy" id="6941"/>
    <lineage>
        <taxon>Eukaryota</taxon>
        <taxon>Metazoa</taxon>
        <taxon>Ecdysozoa</taxon>
        <taxon>Arthropoda</taxon>
        <taxon>Chelicerata</taxon>
        <taxon>Arachnida</taxon>
        <taxon>Acari</taxon>
        <taxon>Parasitiformes</taxon>
        <taxon>Ixodida</taxon>
        <taxon>Ixodoidea</taxon>
        <taxon>Ixodidae</taxon>
        <taxon>Rhipicephalinae</taxon>
        <taxon>Rhipicephalus</taxon>
        <taxon>Boophilus</taxon>
    </lineage>
</organism>
<evidence type="ECO:0000313" key="1">
    <source>
        <dbReference type="EMBL" id="NIE49541.1"/>
    </source>
</evidence>
<protein>
    <submittedName>
        <fullName evidence="1">Uncharacterized protein</fullName>
    </submittedName>
</protein>
<name>A0A6G5AEW2_RHIMP</name>